<keyword evidence="5" id="KW-0547">Nucleotide-binding</keyword>
<dbReference type="InterPro" id="IPR014001">
    <property type="entry name" value="Helicase_ATP-bd"/>
</dbReference>
<sequence length="859" mass="101754">MDIEQLLTQPEKILAHIGGGKDETLTEHTDLVMSFVRQLQEENGLQEVVKKTIHSLTFNGEYLTLEEYNTIEKWFYAAISLHDLGKINPAFQKVKMKQPLDLEGAMMTKHSLLSSLLYLNEFGHEIEEQEDEEKQSFFAYILLVFSYLISRHHTYLKNFSLKDYASDLDLLVKRLQKNEMYLQFYRDKTVYYDYFDLEEYTAEENIDDESHNHYSFYTLTRLLYSTLVATDFYATYTYDKNGERPRFRYLQSEDVTILRKTYNDTQVVQGIEAYKCNPNFFEKVPINQLRSDLYIEAERQIIEHQNESLFYLEAPTGAGKTNMSINLALTLLEQQPKLNKVLYIFPFNTLIEQTKKELDKIFPQELQQKYPMAVVNSVTPIVHEKEKQLEEEYVDVSEKTGRSFFDYKEEVLYRQMLQYPITLTSHVNFFNYLFGVGRESNLAFTHLCNSVVIIDEIQGYRNARWMEMIEFLTKFAELLNMKIIIMSATLPKLDRLLPEKRNVIELLPNAKDYFAHPLFKERVTFRYDLLTKDKITAELLVDEIIAKRKELGPKRILIECIRLKSSEEVYQLLKERLGEKDIPMIRLNGNHHAHYRKKVIDALGKNEDGTFKLDDVMMITTQVIEAGVDIDMDLGFKDIATLDSEEQFAGRINRSCLRTDCYVYFFNMIDAKHVYRGDFRLPFNVLEEKYRLHLENKEFDCFYESVFGEVKRDKRQLNENHIAKFYQQVHQLQYEEVAAHMRLIDDHKYNVFLAYDTEREDGTPLRGREVWQRFVDLTLDRKMSFAERRVKLSLLSEDMSYFLFSTYTKPVIQDQDEEKSIGEIYYIEHGEHFVEEDPFTGMMVFNEDKLKKQGDDLFL</sequence>
<feature type="domain" description="HD Cas3-type" evidence="11">
    <location>
        <begin position="18"/>
        <end position="233"/>
    </location>
</feature>
<comment type="similarity">
    <text evidence="1">In the N-terminal section; belongs to the CRISPR-associated nuclease Cas3-HD family.</text>
</comment>
<evidence type="ECO:0000256" key="1">
    <source>
        <dbReference type="ARBA" id="ARBA00006847"/>
    </source>
</evidence>
<name>A0A4R3L581_9BACL</name>
<evidence type="ECO:0000256" key="9">
    <source>
        <dbReference type="ARBA" id="ARBA00023118"/>
    </source>
</evidence>
<dbReference type="InterPro" id="IPR001650">
    <property type="entry name" value="Helicase_C-like"/>
</dbReference>
<evidence type="ECO:0000256" key="3">
    <source>
        <dbReference type="ARBA" id="ARBA00022722"/>
    </source>
</evidence>
<dbReference type="SMART" id="SM00487">
    <property type="entry name" value="DEXDc"/>
    <property type="match status" value="1"/>
</dbReference>
<dbReference type="NCBIfam" id="TIGR01596">
    <property type="entry name" value="cas3_HD"/>
    <property type="match status" value="1"/>
</dbReference>
<reference evidence="12 13" key="1">
    <citation type="submission" date="2019-03" db="EMBL/GenBank/DDBJ databases">
        <title>Genomic Encyclopedia of Type Strains, Phase IV (KMG-IV): sequencing the most valuable type-strain genomes for metagenomic binning, comparative biology and taxonomic classification.</title>
        <authorList>
            <person name="Goeker M."/>
        </authorList>
    </citation>
    <scope>NUCLEOTIDE SEQUENCE [LARGE SCALE GENOMIC DNA]</scope>
    <source>
        <strain evidence="12 13">DSM 45707</strain>
    </source>
</reference>
<dbReference type="GO" id="GO:0005524">
    <property type="term" value="F:ATP binding"/>
    <property type="evidence" value="ECO:0007669"/>
    <property type="project" value="UniProtKB-KW"/>
</dbReference>
<dbReference type="GO" id="GO:0004519">
    <property type="term" value="F:endonuclease activity"/>
    <property type="evidence" value="ECO:0007669"/>
    <property type="project" value="UniProtKB-KW"/>
</dbReference>
<dbReference type="InterPro" id="IPR011545">
    <property type="entry name" value="DEAD/DEAH_box_helicase_dom"/>
</dbReference>
<dbReference type="EMBL" id="SMAG01000003">
    <property type="protein sequence ID" value="TCS94951.1"/>
    <property type="molecule type" value="Genomic_DNA"/>
</dbReference>
<dbReference type="Proteomes" id="UP000294937">
    <property type="component" value="Unassembled WGS sequence"/>
</dbReference>
<keyword evidence="7 12" id="KW-0347">Helicase</keyword>
<dbReference type="RefSeq" id="WP_131924326.1">
    <property type="nucleotide sequence ID" value="NZ_SMAG01000003.1"/>
</dbReference>
<dbReference type="PROSITE" id="PS51192">
    <property type="entry name" value="HELICASE_ATP_BIND_1"/>
    <property type="match status" value="1"/>
</dbReference>
<comment type="similarity">
    <text evidence="2">In the central section; belongs to the CRISPR-associated helicase Cas3 family.</text>
</comment>
<dbReference type="GO" id="GO:0004386">
    <property type="term" value="F:helicase activity"/>
    <property type="evidence" value="ECO:0007669"/>
    <property type="project" value="UniProtKB-KW"/>
</dbReference>
<organism evidence="12 13">
    <name type="scientific">Hazenella coriacea</name>
    <dbReference type="NCBI Taxonomy" id="1179467"/>
    <lineage>
        <taxon>Bacteria</taxon>
        <taxon>Bacillati</taxon>
        <taxon>Bacillota</taxon>
        <taxon>Bacilli</taxon>
        <taxon>Bacillales</taxon>
        <taxon>Thermoactinomycetaceae</taxon>
        <taxon>Hazenella</taxon>
    </lineage>
</organism>
<keyword evidence="8" id="KW-0067">ATP-binding</keyword>
<dbReference type="SUPFAM" id="SSF52540">
    <property type="entry name" value="P-loop containing nucleoside triphosphate hydrolases"/>
    <property type="match status" value="1"/>
</dbReference>
<evidence type="ECO:0000256" key="5">
    <source>
        <dbReference type="ARBA" id="ARBA00022741"/>
    </source>
</evidence>
<keyword evidence="12" id="KW-0255">Endonuclease</keyword>
<dbReference type="InterPro" id="IPR054712">
    <property type="entry name" value="Cas3-like_dom"/>
</dbReference>
<dbReference type="GO" id="GO:0016787">
    <property type="term" value="F:hydrolase activity"/>
    <property type="evidence" value="ECO:0007669"/>
    <property type="project" value="UniProtKB-KW"/>
</dbReference>
<evidence type="ECO:0000259" key="10">
    <source>
        <dbReference type="PROSITE" id="PS51192"/>
    </source>
</evidence>
<feature type="domain" description="Helicase ATP-binding" evidence="10">
    <location>
        <begin position="301"/>
        <end position="508"/>
    </location>
</feature>
<dbReference type="OrthoDB" id="9810236at2"/>
<dbReference type="InterPro" id="IPR027417">
    <property type="entry name" value="P-loop_NTPase"/>
</dbReference>
<comment type="caution">
    <text evidence="12">The sequence shown here is derived from an EMBL/GenBank/DDBJ whole genome shotgun (WGS) entry which is preliminary data.</text>
</comment>
<dbReference type="Pfam" id="PF00270">
    <property type="entry name" value="DEAD"/>
    <property type="match status" value="1"/>
</dbReference>
<dbReference type="AlphaFoldDB" id="A0A4R3L581"/>
<keyword evidence="6" id="KW-0378">Hydrolase</keyword>
<gene>
    <name evidence="12" type="ORF">EDD58_103376</name>
</gene>
<protein>
    <submittedName>
        <fullName evidence="12">CRISPR-associated endonuclease/helicase Cas3</fullName>
    </submittedName>
</protein>
<dbReference type="Gene3D" id="1.10.3210.30">
    <property type="match status" value="1"/>
</dbReference>
<evidence type="ECO:0000256" key="7">
    <source>
        <dbReference type="ARBA" id="ARBA00022806"/>
    </source>
</evidence>
<evidence type="ECO:0000256" key="4">
    <source>
        <dbReference type="ARBA" id="ARBA00022723"/>
    </source>
</evidence>
<dbReference type="GO" id="GO:0003676">
    <property type="term" value="F:nucleic acid binding"/>
    <property type="evidence" value="ECO:0007669"/>
    <property type="project" value="InterPro"/>
</dbReference>
<dbReference type="InterPro" id="IPR038257">
    <property type="entry name" value="CRISPR-assoc_Cas3_HD_sf"/>
</dbReference>
<evidence type="ECO:0000256" key="2">
    <source>
        <dbReference type="ARBA" id="ARBA00009046"/>
    </source>
</evidence>
<proteinExistence type="inferred from homology"/>
<dbReference type="Pfam" id="PF18019">
    <property type="entry name" value="Cas3_HD"/>
    <property type="match status" value="1"/>
</dbReference>
<dbReference type="PROSITE" id="PS51643">
    <property type="entry name" value="HD_CAS3"/>
    <property type="match status" value="1"/>
</dbReference>
<evidence type="ECO:0000259" key="11">
    <source>
        <dbReference type="PROSITE" id="PS51643"/>
    </source>
</evidence>
<dbReference type="NCBIfam" id="TIGR01587">
    <property type="entry name" value="cas3_core"/>
    <property type="match status" value="1"/>
</dbReference>
<dbReference type="Gene3D" id="3.40.50.300">
    <property type="entry name" value="P-loop containing nucleotide triphosphate hydrolases"/>
    <property type="match status" value="2"/>
</dbReference>
<dbReference type="GO" id="GO:0051607">
    <property type="term" value="P:defense response to virus"/>
    <property type="evidence" value="ECO:0007669"/>
    <property type="project" value="UniProtKB-KW"/>
</dbReference>
<keyword evidence="3" id="KW-0540">Nuclease</keyword>
<keyword evidence="4" id="KW-0479">Metal-binding</keyword>
<keyword evidence="13" id="KW-1185">Reference proteome</keyword>
<dbReference type="Pfam" id="PF22590">
    <property type="entry name" value="Cas3-like_C_2"/>
    <property type="match status" value="1"/>
</dbReference>
<evidence type="ECO:0000313" key="12">
    <source>
        <dbReference type="EMBL" id="TCS94951.1"/>
    </source>
</evidence>
<evidence type="ECO:0000256" key="8">
    <source>
        <dbReference type="ARBA" id="ARBA00022840"/>
    </source>
</evidence>
<dbReference type="GO" id="GO:0046872">
    <property type="term" value="F:metal ion binding"/>
    <property type="evidence" value="ECO:0007669"/>
    <property type="project" value="UniProtKB-KW"/>
</dbReference>
<dbReference type="SMART" id="SM00490">
    <property type="entry name" value="HELICc"/>
    <property type="match status" value="1"/>
</dbReference>
<accession>A0A4R3L581</accession>
<dbReference type="InterPro" id="IPR006474">
    <property type="entry name" value="Helicase_Cas3_CRISPR-ass_core"/>
</dbReference>
<evidence type="ECO:0000256" key="6">
    <source>
        <dbReference type="ARBA" id="ARBA00022801"/>
    </source>
</evidence>
<evidence type="ECO:0000313" key="13">
    <source>
        <dbReference type="Proteomes" id="UP000294937"/>
    </source>
</evidence>
<dbReference type="InterPro" id="IPR006483">
    <property type="entry name" value="CRISPR-assoc_Cas3_HD"/>
</dbReference>
<keyword evidence="9" id="KW-0051">Antiviral defense</keyword>
<dbReference type="CDD" id="cd09641">
    <property type="entry name" value="Cas3''_I"/>
    <property type="match status" value="1"/>
</dbReference>